<keyword evidence="4" id="KW-1185">Reference proteome</keyword>
<evidence type="ECO:0000313" key="4">
    <source>
        <dbReference type="Proteomes" id="UP000295453"/>
    </source>
</evidence>
<dbReference type="EMBL" id="SJZJ01000001">
    <property type="protein sequence ID" value="TCJ31148.1"/>
    <property type="molecule type" value="Genomic_DNA"/>
</dbReference>
<name>A0A4R1CM63_9ACTN</name>
<gene>
    <name evidence="3" type="ORF">EPD65_00825</name>
</gene>
<accession>A0A4R1CM63</accession>
<organism evidence="3 4">
    <name type="scientific">Nocardioides jejuensis</name>
    <dbReference type="NCBI Taxonomy" id="2502782"/>
    <lineage>
        <taxon>Bacteria</taxon>
        <taxon>Bacillati</taxon>
        <taxon>Actinomycetota</taxon>
        <taxon>Actinomycetes</taxon>
        <taxon>Propionibacteriales</taxon>
        <taxon>Nocardioidaceae</taxon>
        <taxon>Nocardioides</taxon>
    </lineage>
</organism>
<protein>
    <submittedName>
        <fullName evidence="3">DUF4375 domain-containing protein</fullName>
    </submittedName>
</protein>
<evidence type="ECO:0000313" key="3">
    <source>
        <dbReference type="EMBL" id="TCJ31148.1"/>
    </source>
</evidence>
<dbReference type="InterPro" id="IPR025402">
    <property type="entry name" value="DMP19_C"/>
</dbReference>
<evidence type="ECO:0000259" key="2">
    <source>
        <dbReference type="Pfam" id="PF14300"/>
    </source>
</evidence>
<proteinExistence type="predicted"/>
<dbReference type="Gene3D" id="1.20.1420.60">
    <property type="match status" value="1"/>
</dbReference>
<dbReference type="AlphaFoldDB" id="A0A4R1CM63"/>
<feature type="domain" description="DNA mimic protein DMP19 C-terminal" evidence="2">
    <location>
        <begin position="70"/>
        <end position="180"/>
    </location>
</feature>
<sequence>MTCLDDQMRVVAALSMTAVLSVTACSGSGKSQQTPSDSTPTAASIDSVTPMPTDDAWDLYERLGDGDRSALSTRQQAVFAICDLRQEVNSGGFDSYFRSWGGDTAQVALVALPEALGDSWAALLQEAMRTLGPQYPADADARSDLLEDRDVIAELNELDSRLYELEEATDADDRVNAYLAAAP</sequence>
<feature type="region of interest" description="Disordered" evidence="1">
    <location>
        <begin position="26"/>
        <end position="50"/>
    </location>
</feature>
<reference evidence="3 4" key="1">
    <citation type="submission" date="2019-03" db="EMBL/GenBank/DDBJ databases">
        <authorList>
            <person name="Kim M.K.M."/>
        </authorList>
    </citation>
    <scope>NUCLEOTIDE SEQUENCE [LARGE SCALE GENOMIC DNA]</scope>
    <source>
        <strain evidence="3 4">18JY15-6</strain>
    </source>
</reference>
<dbReference type="OrthoDB" id="3829888at2"/>
<dbReference type="Proteomes" id="UP000295453">
    <property type="component" value="Unassembled WGS sequence"/>
</dbReference>
<comment type="caution">
    <text evidence="3">The sequence shown here is derived from an EMBL/GenBank/DDBJ whole genome shotgun (WGS) entry which is preliminary data.</text>
</comment>
<evidence type="ECO:0000256" key="1">
    <source>
        <dbReference type="SAM" id="MobiDB-lite"/>
    </source>
</evidence>
<feature type="compositionally biased region" description="Polar residues" evidence="1">
    <location>
        <begin position="26"/>
        <end position="47"/>
    </location>
</feature>
<dbReference type="Pfam" id="PF14300">
    <property type="entry name" value="DMP19"/>
    <property type="match status" value="1"/>
</dbReference>